<evidence type="ECO:0000256" key="3">
    <source>
        <dbReference type="ARBA" id="ARBA00022694"/>
    </source>
</evidence>
<name>A0A944M9D0_9GAMM</name>
<keyword evidence="7" id="KW-0692">RNA repair</keyword>
<keyword evidence="4" id="KW-0548">Nucleotidyltransferase</keyword>
<dbReference type="Gene3D" id="1.10.3090.10">
    <property type="entry name" value="cca-adding enzyme, domain 2"/>
    <property type="match status" value="1"/>
</dbReference>
<reference evidence="14 15" key="1">
    <citation type="submission" date="2021-05" db="EMBL/GenBank/DDBJ databases">
        <title>Genetic and Functional Diversity in Clade A Lucinid endosymbionts from the Bahamas.</title>
        <authorList>
            <person name="Giani N.M."/>
            <person name="Engel A.S."/>
            <person name="Campbell B.J."/>
        </authorList>
    </citation>
    <scope>NUCLEOTIDE SEQUENCE [LARGE SCALE GENOMIC DNA]</scope>
    <source>
        <strain evidence="14">LUC16012Gg_MoonRockCtena</strain>
    </source>
</reference>
<evidence type="ECO:0000256" key="5">
    <source>
        <dbReference type="ARBA" id="ARBA00022723"/>
    </source>
</evidence>
<keyword evidence="2 11" id="KW-0808">Transferase</keyword>
<accession>A0A944M9D0</accession>
<gene>
    <name evidence="14" type="ORF">KME65_12195</name>
</gene>
<evidence type="ECO:0000256" key="7">
    <source>
        <dbReference type="ARBA" id="ARBA00022800"/>
    </source>
</evidence>
<dbReference type="SUPFAM" id="SSF81301">
    <property type="entry name" value="Nucleotidyltransferase"/>
    <property type="match status" value="1"/>
</dbReference>
<dbReference type="SUPFAM" id="SSF81891">
    <property type="entry name" value="Poly A polymerase C-terminal region-like"/>
    <property type="match status" value="1"/>
</dbReference>
<dbReference type="Gene3D" id="3.30.460.10">
    <property type="entry name" value="Beta Polymerase, domain 2"/>
    <property type="match status" value="1"/>
</dbReference>
<feature type="domain" description="Poly A polymerase head" evidence="12">
    <location>
        <begin position="3"/>
        <end position="122"/>
    </location>
</feature>
<dbReference type="GO" id="GO:0003723">
    <property type="term" value="F:RNA binding"/>
    <property type="evidence" value="ECO:0007669"/>
    <property type="project" value="UniProtKB-KW"/>
</dbReference>
<dbReference type="GO" id="GO:0046872">
    <property type="term" value="F:metal ion binding"/>
    <property type="evidence" value="ECO:0007669"/>
    <property type="project" value="UniProtKB-KW"/>
</dbReference>
<evidence type="ECO:0000313" key="14">
    <source>
        <dbReference type="EMBL" id="MBT2989714.1"/>
    </source>
</evidence>
<keyword evidence="3" id="KW-0819">tRNA processing</keyword>
<dbReference type="GO" id="GO:0042245">
    <property type="term" value="P:RNA repair"/>
    <property type="evidence" value="ECO:0007669"/>
    <property type="project" value="UniProtKB-KW"/>
</dbReference>
<evidence type="ECO:0000256" key="4">
    <source>
        <dbReference type="ARBA" id="ARBA00022695"/>
    </source>
</evidence>
<keyword evidence="6" id="KW-0547">Nucleotide-binding</keyword>
<dbReference type="InterPro" id="IPR012006">
    <property type="entry name" value="CCA_bact"/>
</dbReference>
<organism evidence="14 15">
    <name type="scientific">Candidatus Thiodiazotropha taylori</name>
    <dbReference type="NCBI Taxonomy" id="2792791"/>
    <lineage>
        <taxon>Bacteria</taxon>
        <taxon>Pseudomonadati</taxon>
        <taxon>Pseudomonadota</taxon>
        <taxon>Gammaproteobacteria</taxon>
        <taxon>Chromatiales</taxon>
        <taxon>Sedimenticolaceae</taxon>
        <taxon>Candidatus Thiodiazotropha</taxon>
    </lineage>
</organism>
<evidence type="ECO:0000313" key="15">
    <source>
        <dbReference type="Proteomes" id="UP000770889"/>
    </source>
</evidence>
<comment type="caution">
    <text evidence="14">The sequence shown here is derived from an EMBL/GenBank/DDBJ whole genome shotgun (WGS) entry which is preliminary data.</text>
</comment>
<dbReference type="InterPro" id="IPR043519">
    <property type="entry name" value="NT_sf"/>
</dbReference>
<keyword evidence="5" id="KW-0479">Metal-binding</keyword>
<dbReference type="GO" id="GO:0005524">
    <property type="term" value="F:ATP binding"/>
    <property type="evidence" value="ECO:0007669"/>
    <property type="project" value="UniProtKB-KW"/>
</dbReference>
<dbReference type="Pfam" id="PF12627">
    <property type="entry name" value="PolyA_pol_RNAbd"/>
    <property type="match status" value="1"/>
</dbReference>
<evidence type="ECO:0000256" key="6">
    <source>
        <dbReference type="ARBA" id="ARBA00022741"/>
    </source>
</evidence>
<evidence type="ECO:0000256" key="8">
    <source>
        <dbReference type="ARBA" id="ARBA00022840"/>
    </source>
</evidence>
<dbReference type="AlphaFoldDB" id="A0A944M9D0"/>
<dbReference type="Proteomes" id="UP000770889">
    <property type="component" value="Unassembled WGS sequence"/>
</dbReference>
<evidence type="ECO:0000256" key="1">
    <source>
        <dbReference type="ARBA" id="ARBA00001946"/>
    </source>
</evidence>
<dbReference type="PANTHER" id="PTHR47545">
    <property type="entry name" value="MULTIFUNCTIONAL CCA PROTEIN"/>
    <property type="match status" value="1"/>
</dbReference>
<keyword evidence="9" id="KW-0460">Magnesium</keyword>
<protein>
    <submittedName>
        <fullName evidence="14">Rhodanese</fullName>
    </submittedName>
</protein>
<sequence length="381" mass="42756">MKIYLVGGAVRDGLLDLAVTERDWVVVGSTPEEMLAAGYRRADSEFPVFLHPESGEEYALARTEVKTGVGYKGFRVDYGPHITLDQDLRRRDLTINAMALSENGDLIDICGGRNDLDNGILRHITNAFSEDPVRLLRVARFAAKLGCWGFRVAHETHALMKTMAASPELMSLNAERIWREMNSAFATPQPWRFFQVLHRCGALQRLLPELAEGMVTAAHDSAGNDEFMEPLKRVSRQSDTPVVRCGVALFAAASRLRQADEWMQKLRIDKAGRQLLQDLLRFHRLALTATQSESLLRFVSVLNPQRQPLRFRHFVEAAGGLWPQRMRELQPYLQAAAEILASPLPEELVDAGLEGKALGDALFAWRVVRLNEVASRLETSN</sequence>
<evidence type="ECO:0000259" key="12">
    <source>
        <dbReference type="Pfam" id="PF01743"/>
    </source>
</evidence>
<dbReference type="Pfam" id="PF01743">
    <property type="entry name" value="PolyA_pol"/>
    <property type="match status" value="1"/>
</dbReference>
<evidence type="ECO:0000256" key="11">
    <source>
        <dbReference type="RuleBase" id="RU003953"/>
    </source>
</evidence>
<dbReference type="InterPro" id="IPR032828">
    <property type="entry name" value="PolyA_RNA-bd"/>
</dbReference>
<dbReference type="PIRSF" id="PIRSF000813">
    <property type="entry name" value="CCA_bact"/>
    <property type="match status" value="1"/>
</dbReference>
<evidence type="ECO:0000256" key="9">
    <source>
        <dbReference type="ARBA" id="ARBA00022842"/>
    </source>
</evidence>
<dbReference type="InterPro" id="IPR050124">
    <property type="entry name" value="tRNA_CCA-adding_enzyme"/>
</dbReference>
<keyword evidence="10 11" id="KW-0694">RNA-binding</keyword>
<evidence type="ECO:0000256" key="10">
    <source>
        <dbReference type="ARBA" id="ARBA00022884"/>
    </source>
</evidence>
<comment type="similarity">
    <text evidence="11">Belongs to the tRNA nucleotidyltransferase/poly(A) polymerase family.</text>
</comment>
<dbReference type="PANTHER" id="PTHR47545:SF1">
    <property type="entry name" value="MULTIFUNCTIONAL CCA PROTEIN"/>
    <property type="match status" value="1"/>
</dbReference>
<feature type="domain" description="tRNA nucleotidyltransferase/poly(A) polymerase RNA and SrmB- binding" evidence="13">
    <location>
        <begin position="149"/>
        <end position="212"/>
    </location>
</feature>
<dbReference type="GO" id="GO:0004810">
    <property type="term" value="F:CCA tRNA nucleotidyltransferase activity"/>
    <property type="evidence" value="ECO:0007669"/>
    <property type="project" value="InterPro"/>
</dbReference>
<keyword evidence="8" id="KW-0067">ATP-binding</keyword>
<dbReference type="EMBL" id="JAHHGM010000010">
    <property type="protein sequence ID" value="MBT2989714.1"/>
    <property type="molecule type" value="Genomic_DNA"/>
</dbReference>
<proteinExistence type="inferred from homology"/>
<dbReference type="InterPro" id="IPR002646">
    <property type="entry name" value="PolA_pol_head_dom"/>
</dbReference>
<evidence type="ECO:0000256" key="2">
    <source>
        <dbReference type="ARBA" id="ARBA00022679"/>
    </source>
</evidence>
<dbReference type="GO" id="GO:0001680">
    <property type="term" value="P:tRNA 3'-terminal CCA addition"/>
    <property type="evidence" value="ECO:0007669"/>
    <property type="project" value="InterPro"/>
</dbReference>
<evidence type="ECO:0000259" key="13">
    <source>
        <dbReference type="Pfam" id="PF12627"/>
    </source>
</evidence>
<comment type="cofactor">
    <cofactor evidence="1">
        <name>Mg(2+)</name>
        <dbReference type="ChEBI" id="CHEBI:18420"/>
    </cofactor>
</comment>